<evidence type="ECO:0000313" key="2">
    <source>
        <dbReference type="EMBL" id="MDT1064297.1"/>
    </source>
</evidence>
<dbReference type="Gene3D" id="1.10.10.10">
    <property type="entry name" value="Winged helix-like DNA-binding domain superfamily/Winged helix DNA-binding domain"/>
    <property type="match status" value="1"/>
</dbReference>
<dbReference type="InterPro" id="IPR001845">
    <property type="entry name" value="HTH_ArsR_DNA-bd_dom"/>
</dbReference>
<evidence type="ECO:0000313" key="3">
    <source>
        <dbReference type="Proteomes" id="UP001251085"/>
    </source>
</evidence>
<dbReference type="InterPro" id="IPR052543">
    <property type="entry name" value="HTH_Metal-responsive_Reg"/>
</dbReference>
<evidence type="ECO:0000259" key="1">
    <source>
        <dbReference type="PROSITE" id="PS50987"/>
    </source>
</evidence>
<proteinExistence type="predicted"/>
<reference evidence="3" key="1">
    <citation type="submission" date="2023-07" db="EMBL/GenBank/DDBJ databases">
        <title>Characterization of two Paracoccaceae strains isolated from Phycosphere and proposal of Xinfangfangia lacusdiani sp. nov.</title>
        <authorList>
            <person name="Deng Y."/>
            <person name="Zhang Y.Q."/>
        </authorList>
    </citation>
    <scope>NUCLEOTIDE SEQUENCE [LARGE SCALE GENOMIC DNA]</scope>
    <source>
        <strain evidence="3">CPCC 101403</strain>
    </source>
</reference>
<dbReference type="SUPFAM" id="SSF46785">
    <property type="entry name" value="Winged helix' DNA-binding domain"/>
    <property type="match status" value="1"/>
</dbReference>
<dbReference type="InterPro" id="IPR036388">
    <property type="entry name" value="WH-like_DNA-bd_sf"/>
</dbReference>
<dbReference type="InterPro" id="IPR036390">
    <property type="entry name" value="WH_DNA-bd_sf"/>
</dbReference>
<dbReference type="SMART" id="SM00418">
    <property type="entry name" value="HTH_ARSR"/>
    <property type="match status" value="1"/>
</dbReference>
<dbReference type="EMBL" id="JAVRQI010000020">
    <property type="protein sequence ID" value="MDT1064297.1"/>
    <property type="molecule type" value="Genomic_DNA"/>
</dbReference>
<keyword evidence="3" id="KW-1185">Reference proteome</keyword>
<dbReference type="CDD" id="cd00090">
    <property type="entry name" value="HTH_ARSR"/>
    <property type="match status" value="1"/>
</dbReference>
<gene>
    <name evidence="2" type="ORF">RM190_20720</name>
</gene>
<protein>
    <submittedName>
        <fullName evidence="2">Winged helix-turn-helix domain-containing protein</fullName>
    </submittedName>
</protein>
<dbReference type="PANTHER" id="PTHR39168:SF1">
    <property type="entry name" value="TRANSCRIPTIONAL REGULATORY PROTEIN"/>
    <property type="match status" value="1"/>
</dbReference>
<dbReference type="InterPro" id="IPR011991">
    <property type="entry name" value="ArsR-like_HTH"/>
</dbReference>
<dbReference type="Pfam" id="PF12840">
    <property type="entry name" value="HTH_20"/>
    <property type="match status" value="1"/>
</dbReference>
<organism evidence="2 3">
    <name type="scientific">Paracoccus broussonetiae</name>
    <dbReference type="NCBI Taxonomy" id="3075834"/>
    <lineage>
        <taxon>Bacteria</taxon>
        <taxon>Pseudomonadati</taxon>
        <taxon>Pseudomonadota</taxon>
        <taxon>Alphaproteobacteria</taxon>
        <taxon>Rhodobacterales</taxon>
        <taxon>Paracoccaceae</taxon>
        <taxon>Paracoccus</taxon>
    </lineage>
</organism>
<dbReference type="RefSeq" id="WP_311761385.1">
    <property type="nucleotide sequence ID" value="NZ_JAVRQI010000020.1"/>
</dbReference>
<dbReference type="PROSITE" id="PS50987">
    <property type="entry name" value="HTH_ARSR_2"/>
    <property type="match status" value="1"/>
</dbReference>
<feature type="domain" description="HTH arsR-type" evidence="1">
    <location>
        <begin position="1"/>
        <end position="94"/>
    </location>
</feature>
<accession>A0ABU3EKJ0</accession>
<sequence length="224" mass="24505">MREGPDIARIAALVGDPARSMMLLALMDGRALTATELATIAGVTRQTASSHLSQLTDADVLVLRTQGRHRYFSLAGAHVAQLLEALMVFSSDAAPPLRTGPNDPALRRARLCYDHLAGELGVAMFDRLGAEGALSQASGQPDVTEQGWHRLAVIGLRRDDLPRSNRPPCRACLDWSERRPHLAGTVGKMILQRVLDLGWAKRLPGSRVLRFSAEGERRFLDWLA</sequence>
<name>A0ABU3EKJ0_9RHOB</name>
<comment type="caution">
    <text evidence="2">The sequence shown here is derived from an EMBL/GenBank/DDBJ whole genome shotgun (WGS) entry which is preliminary data.</text>
</comment>
<dbReference type="PANTHER" id="PTHR39168">
    <property type="entry name" value="TRANSCRIPTIONAL REGULATOR-RELATED"/>
    <property type="match status" value="1"/>
</dbReference>
<dbReference type="Proteomes" id="UP001251085">
    <property type="component" value="Unassembled WGS sequence"/>
</dbReference>